<keyword evidence="3 6" id="KW-0418">Kinase</keyword>
<evidence type="ECO:0000256" key="3">
    <source>
        <dbReference type="ARBA" id="ARBA00022777"/>
    </source>
</evidence>
<dbReference type="Pfam" id="PF07804">
    <property type="entry name" value="HipA_C"/>
    <property type="match status" value="1"/>
</dbReference>
<dbReference type="InterPro" id="IPR052028">
    <property type="entry name" value="HipA_Ser/Thr_kinase"/>
</dbReference>
<evidence type="ECO:0000259" key="4">
    <source>
        <dbReference type="Pfam" id="PF07804"/>
    </source>
</evidence>
<keyword evidence="2" id="KW-0808">Transferase</keyword>
<evidence type="ECO:0000313" key="7">
    <source>
        <dbReference type="Proteomes" id="UP000187526"/>
    </source>
</evidence>
<dbReference type="Pfam" id="PF13657">
    <property type="entry name" value="Couple_hipA"/>
    <property type="match status" value="1"/>
</dbReference>
<dbReference type="Gene3D" id="1.10.1070.20">
    <property type="match status" value="1"/>
</dbReference>
<dbReference type="Proteomes" id="UP000187526">
    <property type="component" value="Unassembled WGS sequence"/>
</dbReference>
<dbReference type="RefSeq" id="WP_076093387.1">
    <property type="nucleotide sequence ID" value="NZ_MTHD01000002.1"/>
</dbReference>
<dbReference type="InterPro" id="IPR017508">
    <property type="entry name" value="HipA_N1"/>
</dbReference>
<name>A0A1R1I803_9RHOO</name>
<evidence type="ECO:0000313" key="6">
    <source>
        <dbReference type="EMBL" id="OMG54893.1"/>
    </source>
</evidence>
<feature type="domain" description="HipA N-terminal subdomain 1" evidence="5">
    <location>
        <begin position="21"/>
        <end position="104"/>
    </location>
</feature>
<protein>
    <submittedName>
        <fullName evidence="6">Phosphatidylinositol kinase</fullName>
    </submittedName>
</protein>
<gene>
    <name evidence="6" type="ORF">BJN45_06925</name>
</gene>
<dbReference type="GO" id="GO:0004674">
    <property type="term" value="F:protein serine/threonine kinase activity"/>
    <property type="evidence" value="ECO:0007669"/>
    <property type="project" value="TreeGrafter"/>
</dbReference>
<evidence type="ECO:0000256" key="1">
    <source>
        <dbReference type="ARBA" id="ARBA00010164"/>
    </source>
</evidence>
<keyword evidence="7" id="KW-1185">Reference proteome</keyword>
<dbReference type="EMBL" id="MTHD01000002">
    <property type="protein sequence ID" value="OMG54893.1"/>
    <property type="molecule type" value="Genomic_DNA"/>
</dbReference>
<sequence length="429" mass="47397">MAVVATIRRQVQLCIGKVGLPVGSLVYVRQGRRENSAFAYDEDWLASTARFNVSADLQLMAGHQSHKAASLHDSVFHGAIADTAPDAWGRRVIARDHAKRRKDDPRLPALTELDYLLAVDDFSRVGALRLRDPNGTWQRMTMSGQRSTPPLIELERVFLASRAVERGDETAEDLRYLQGRGTSLGGMRPKCTLIDEDGRLAIGKFPSVGDARSVTSGEVLALKLAALAGIDAAPARVVLLGEVPVAVIGRFDRDQADGRIPYQSAASLLQASRDEDRSYTEIADAIRAHGHAPTQDVRQLWRRLVFNLLITNVDDHLQNHGFLHVAHGQWRLAPAFDINPFPEKDRESKTWLSEQDGPITDVGMLLARAAYFGLDEAQARTVLAEVHAAVANWRQVALSAEVGLRQEELDDFAPAFEHEQMTLVDSLLR</sequence>
<organism evidence="6 7">
    <name type="scientific">Azonexus hydrophilus</name>
    <dbReference type="NCBI Taxonomy" id="418702"/>
    <lineage>
        <taxon>Bacteria</taxon>
        <taxon>Pseudomonadati</taxon>
        <taxon>Pseudomonadota</taxon>
        <taxon>Betaproteobacteria</taxon>
        <taxon>Rhodocyclales</taxon>
        <taxon>Azonexaceae</taxon>
        <taxon>Azonexus</taxon>
    </lineage>
</organism>
<dbReference type="PANTHER" id="PTHR37419">
    <property type="entry name" value="SERINE/THREONINE-PROTEIN KINASE TOXIN HIPA"/>
    <property type="match status" value="1"/>
</dbReference>
<dbReference type="AlphaFoldDB" id="A0A1R1I803"/>
<accession>A0A1R1I803</accession>
<comment type="similarity">
    <text evidence="1">Belongs to the HipA Ser/Thr kinase family.</text>
</comment>
<evidence type="ECO:0000256" key="2">
    <source>
        <dbReference type="ARBA" id="ARBA00022679"/>
    </source>
</evidence>
<dbReference type="STRING" id="418702.BJN45_06925"/>
<dbReference type="InterPro" id="IPR012893">
    <property type="entry name" value="HipA-like_C"/>
</dbReference>
<dbReference type="OrthoDB" id="9805913at2"/>
<proteinExistence type="inferred from homology"/>
<reference evidence="6 7" key="1">
    <citation type="submission" date="2016-10" db="EMBL/GenBank/DDBJ databases">
        <title>Alkaliphiles isolated from bioreactors.</title>
        <authorList>
            <person name="Salah Z."/>
            <person name="Rout S.P."/>
            <person name="Humphreys P.N."/>
        </authorList>
    </citation>
    <scope>NUCLEOTIDE SEQUENCE [LARGE SCALE GENOMIC DNA]</scope>
    <source>
        <strain evidence="6 7">ZS02</strain>
    </source>
</reference>
<dbReference type="GO" id="GO:0005829">
    <property type="term" value="C:cytosol"/>
    <property type="evidence" value="ECO:0007669"/>
    <property type="project" value="TreeGrafter"/>
</dbReference>
<comment type="caution">
    <text evidence="6">The sequence shown here is derived from an EMBL/GenBank/DDBJ whole genome shotgun (WGS) entry which is preliminary data.</text>
</comment>
<evidence type="ECO:0000259" key="5">
    <source>
        <dbReference type="Pfam" id="PF13657"/>
    </source>
</evidence>
<feature type="domain" description="HipA-like C-terminal" evidence="4">
    <location>
        <begin position="182"/>
        <end position="393"/>
    </location>
</feature>
<dbReference type="PANTHER" id="PTHR37419:SF8">
    <property type="entry name" value="TOXIN YJJJ"/>
    <property type="match status" value="1"/>
</dbReference>